<protein>
    <submittedName>
        <fullName evidence="2">Uncharacterized protein</fullName>
    </submittedName>
</protein>
<feature type="signal peptide" evidence="1">
    <location>
        <begin position="1"/>
        <end position="27"/>
    </location>
</feature>
<keyword evidence="1" id="KW-0732">Signal</keyword>
<evidence type="ECO:0000313" key="3">
    <source>
        <dbReference type="Proteomes" id="UP001596958"/>
    </source>
</evidence>
<feature type="chain" id="PRO_5047029853" evidence="1">
    <location>
        <begin position="28"/>
        <end position="91"/>
    </location>
</feature>
<evidence type="ECO:0000313" key="2">
    <source>
        <dbReference type="EMBL" id="MFD0749231.1"/>
    </source>
</evidence>
<keyword evidence="3" id="KW-1185">Reference proteome</keyword>
<dbReference type="Proteomes" id="UP001596958">
    <property type="component" value="Unassembled WGS sequence"/>
</dbReference>
<dbReference type="RefSeq" id="WP_377097409.1">
    <property type="nucleotide sequence ID" value="NZ_JBHTHU010000001.1"/>
</dbReference>
<comment type="caution">
    <text evidence="2">The sequence shown here is derived from an EMBL/GenBank/DDBJ whole genome shotgun (WGS) entry which is preliminary data.</text>
</comment>
<reference evidence="3" key="1">
    <citation type="journal article" date="2019" name="Int. J. Syst. Evol. Microbiol.">
        <title>The Global Catalogue of Microorganisms (GCM) 10K type strain sequencing project: providing services to taxonomists for standard genome sequencing and annotation.</title>
        <authorList>
            <consortium name="The Broad Institute Genomics Platform"/>
            <consortium name="The Broad Institute Genome Sequencing Center for Infectious Disease"/>
            <person name="Wu L."/>
            <person name="Ma J."/>
        </authorList>
    </citation>
    <scope>NUCLEOTIDE SEQUENCE [LARGE SCALE GENOMIC DNA]</scope>
    <source>
        <strain evidence="3">CCUG 63418</strain>
    </source>
</reference>
<name>A0ABW2YS44_9SPHI</name>
<sequence length="91" mass="9283">MKKFKTVLLGVALLAGISGAIATKVQATPKADEDRYNWTSNSNAPSHPNASLPNATIGEAKANFGCSGGGATCADGVDPNEVLDPVTIQLN</sequence>
<gene>
    <name evidence="2" type="ORF">ACFQZS_03695</name>
</gene>
<evidence type="ECO:0000256" key="1">
    <source>
        <dbReference type="SAM" id="SignalP"/>
    </source>
</evidence>
<accession>A0ABW2YS44</accession>
<proteinExistence type="predicted"/>
<organism evidence="2 3">
    <name type="scientific">Mucilaginibacter calamicampi</name>
    <dbReference type="NCBI Taxonomy" id="1302352"/>
    <lineage>
        <taxon>Bacteria</taxon>
        <taxon>Pseudomonadati</taxon>
        <taxon>Bacteroidota</taxon>
        <taxon>Sphingobacteriia</taxon>
        <taxon>Sphingobacteriales</taxon>
        <taxon>Sphingobacteriaceae</taxon>
        <taxon>Mucilaginibacter</taxon>
    </lineage>
</organism>
<dbReference type="EMBL" id="JBHTHU010000001">
    <property type="protein sequence ID" value="MFD0749231.1"/>
    <property type="molecule type" value="Genomic_DNA"/>
</dbReference>